<name>A0ACC3B4C5_9EURO</name>
<organism evidence="1 2">
    <name type="scientific">Aspergillus melleus</name>
    <dbReference type="NCBI Taxonomy" id="138277"/>
    <lineage>
        <taxon>Eukaryota</taxon>
        <taxon>Fungi</taxon>
        <taxon>Dikarya</taxon>
        <taxon>Ascomycota</taxon>
        <taxon>Pezizomycotina</taxon>
        <taxon>Eurotiomycetes</taxon>
        <taxon>Eurotiomycetidae</taxon>
        <taxon>Eurotiales</taxon>
        <taxon>Aspergillaceae</taxon>
        <taxon>Aspergillus</taxon>
        <taxon>Aspergillus subgen. Circumdati</taxon>
    </lineage>
</organism>
<proteinExistence type="predicted"/>
<dbReference type="Proteomes" id="UP001177260">
    <property type="component" value="Unassembled WGS sequence"/>
</dbReference>
<reference evidence="1 2" key="1">
    <citation type="journal article" date="2023" name="ACS Omega">
        <title>Identification of the Neoaspergillic Acid Biosynthesis Gene Cluster by Establishing an In Vitro CRISPR-Ribonucleoprotein Genetic System in Aspergillus melleus.</title>
        <authorList>
            <person name="Yuan B."/>
            <person name="Grau M.F."/>
            <person name="Murata R.M."/>
            <person name="Torok T."/>
            <person name="Venkateswaran K."/>
            <person name="Stajich J.E."/>
            <person name="Wang C.C.C."/>
        </authorList>
    </citation>
    <scope>NUCLEOTIDE SEQUENCE [LARGE SCALE GENOMIC DNA]</scope>
    <source>
        <strain evidence="1 2">IMV 1140</strain>
    </source>
</reference>
<evidence type="ECO:0000313" key="1">
    <source>
        <dbReference type="EMBL" id="KAK1145047.1"/>
    </source>
</evidence>
<protein>
    <submittedName>
        <fullName evidence="1">Uncharacterized protein</fullName>
    </submittedName>
</protein>
<gene>
    <name evidence="1" type="ORF">N8T08_004476</name>
</gene>
<accession>A0ACC3B4C5</accession>
<comment type="caution">
    <text evidence="1">The sequence shown here is derived from an EMBL/GenBank/DDBJ whole genome shotgun (WGS) entry which is preliminary data.</text>
</comment>
<sequence>MIRILLFAFGIFSCVRAESLPVCIVGAGPAGLSAAAELEDKGHRTVIFEKQRAVGGKCQAVYQNGSFSPLGALIFTPPTYRESIRLLLDTDTASVPFISGEKWQYNASSGLVWAKPAPPPHVSQLLMAEVYRYIDWWNKNFLLYNVAPAYRHGIPAELTITAAEWLAKHKYQTLQAVFVQSMVAYGYGDYRQVPILYVLQYLTPDILLTLLKVQRGVKIDIADFHQALEKFAANRISGAIHFGTTISKIDRTGEHPVITFRSDGHDSRTQACSAVILAFPPTISALKSANLVLSEDEREVFGPVGISSFYSGAVKMSTPHAMTFGAASPHPGLPPDATGDPVVCTKLHGHLDVAITSSWGPYRGTLTRDEAYARLKTTLSQFNRDPRDPSSQAVPITDDDVLAFQENEYFPHYDSKQLREGYYELFERLQGQGKTYYASGFNTFELVEYAIRAGQDIARTYF</sequence>
<keyword evidence="2" id="KW-1185">Reference proteome</keyword>
<dbReference type="EMBL" id="JAOPJF010000026">
    <property type="protein sequence ID" value="KAK1145047.1"/>
    <property type="molecule type" value="Genomic_DNA"/>
</dbReference>
<evidence type="ECO:0000313" key="2">
    <source>
        <dbReference type="Proteomes" id="UP001177260"/>
    </source>
</evidence>